<accession>A0A058ZPT6</accession>
<reference evidence="2 3" key="1">
    <citation type="submission" date="2013-04" db="EMBL/GenBank/DDBJ databases">
        <title>Shimia sp. 22II-S11-Z10 Genome Sequencing.</title>
        <authorList>
            <person name="Lai Q."/>
            <person name="Li G."/>
            <person name="Shao Z."/>
        </authorList>
    </citation>
    <scope>NUCLEOTIDE SEQUENCE [LARGE SCALE GENOMIC DNA]</scope>
    <source>
        <strain evidence="3">22II-S11-Z10</strain>
    </source>
</reference>
<keyword evidence="3" id="KW-1185">Reference proteome</keyword>
<gene>
    <name evidence="2" type="ORF">ATO10_00385</name>
</gene>
<organism evidence="2 3">
    <name type="scientific">Actibacterium atlanticum</name>
    <dbReference type="NCBI Taxonomy" id="1461693"/>
    <lineage>
        <taxon>Bacteria</taxon>
        <taxon>Pseudomonadati</taxon>
        <taxon>Pseudomonadota</taxon>
        <taxon>Alphaproteobacteria</taxon>
        <taxon>Rhodobacterales</taxon>
        <taxon>Roseobacteraceae</taxon>
        <taxon>Actibacterium</taxon>
    </lineage>
</organism>
<dbReference type="Pfam" id="PF17272">
    <property type="entry name" value="DUF5337"/>
    <property type="match status" value="1"/>
</dbReference>
<evidence type="ECO:0000313" key="2">
    <source>
        <dbReference type="EMBL" id="KCV83172.1"/>
    </source>
</evidence>
<dbReference type="InterPro" id="IPR020308">
    <property type="entry name" value="Uncharacterised_Ynq1"/>
</dbReference>
<comment type="caution">
    <text evidence="2">The sequence shown here is derived from an EMBL/GenBank/DDBJ whole genome shotgun (WGS) entry which is preliminary data.</text>
</comment>
<dbReference type="Proteomes" id="UP000024836">
    <property type="component" value="Unassembled WGS sequence"/>
</dbReference>
<keyword evidence="1" id="KW-0472">Membrane</keyword>
<keyword evidence="1" id="KW-1133">Transmembrane helix</keyword>
<name>A0A058ZPT6_9RHOB</name>
<dbReference type="InterPro" id="IPR036259">
    <property type="entry name" value="MFS_trans_sf"/>
</dbReference>
<feature type="transmembrane region" description="Helical" evidence="1">
    <location>
        <begin position="48"/>
        <end position="68"/>
    </location>
</feature>
<dbReference type="AlphaFoldDB" id="A0A058ZPT6"/>
<dbReference type="RefSeq" id="WP_035246660.1">
    <property type="nucleotide sequence ID" value="NZ_AQQY01000001.1"/>
</dbReference>
<dbReference type="OrthoDB" id="7658896at2"/>
<evidence type="ECO:0000256" key="1">
    <source>
        <dbReference type="SAM" id="Phobius"/>
    </source>
</evidence>
<dbReference type="SUPFAM" id="SSF103473">
    <property type="entry name" value="MFS general substrate transporter"/>
    <property type="match status" value="1"/>
</dbReference>
<evidence type="ECO:0000313" key="3">
    <source>
        <dbReference type="Proteomes" id="UP000024836"/>
    </source>
</evidence>
<feature type="transmembrane region" description="Helical" evidence="1">
    <location>
        <begin position="18"/>
        <end position="36"/>
    </location>
</feature>
<protein>
    <submittedName>
        <fullName evidence="2">Uncharacterized protein</fullName>
    </submittedName>
</protein>
<dbReference type="EMBL" id="AQQY01000001">
    <property type="protein sequence ID" value="KCV83172.1"/>
    <property type="molecule type" value="Genomic_DNA"/>
</dbReference>
<dbReference type="STRING" id="1461693.ATO10_00385"/>
<sequence length="75" mass="8299">MTGGRNANQSQNAQKGRVAAVVIAVGGLIAIVAPWLTDILGLSMRFEMLFYMLSLAAFFWAMVVLWQIRRAGREN</sequence>
<proteinExistence type="predicted"/>
<dbReference type="eggNOG" id="ENOG50333JF">
    <property type="taxonomic scope" value="Bacteria"/>
</dbReference>
<keyword evidence="1" id="KW-0812">Transmembrane</keyword>